<name>A0A392UHV2_9FABA</name>
<keyword evidence="2" id="KW-1185">Reference proteome</keyword>
<organism evidence="1 2">
    <name type="scientific">Trifolium medium</name>
    <dbReference type="NCBI Taxonomy" id="97028"/>
    <lineage>
        <taxon>Eukaryota</taxon>
        <taxon>Viridiplantae</taxon>
        <taxon>Streptophyta</taxon>
        <taxon>Embryophyta</taxon>
        <taxon>Tracheophyta</taxon>
        <taxon>Spermatophyta</taxon>
        <taxon>Magnoliopsida</taxon>
        <taxon>eudicotyledons</taxon>
        <taxon>Gunneridae</taxon>
        <taxon>Pentapetalae</taxon>
        <taxon>rosids</taxon>
        <taxon>fabids</taxon>
        <taxon>Fabales</taxon>
        <taxon>Fabaceae</taxon>
        <taxon>Papilionoideae</taxon>
        <taxon>50 kb inversion clade</taxon>
        <taxon>NPAAA clade</taxon>
        <taxon>Hologalegina</taxon>
        <taxon>IRL clade</taxon>
        <taxon>Trifolieae</taxon>
        <taxon>Trifolium</taxon>
    </lineage>
</organism>
<comment type="caution">
    <text evidence="1">The sequence shown here is derived from an EMBL/GenBank/DDBJ whole genome shotgun (WGS) entry which is preliminary data.</text>
</comment>
<accession>A0A392UHV2</accession>
<dbReference type="AlphaFoldDB" id="A0A392UHV2"/>
<evidence type="ECO:0000313" key="1">
    <source>
        <dbReference type="EMBL" id="MCI71305.1"/>
    </source>
</evidence>
<protein>
    <submittedName>
        <fullName evidence="1">Uncharacterized protein</fullName>
    </submittedName>
</protein>
<sequence>TRWKSSGVGWVKLNTDRACKDGRIAGCGGIIRGEGGN</sequence>
<feature type="non-terminal residue" evidence="1">
    <location>
        <position position="1"/>
    </location>
</feature>
<evidence type="ECO:0000313" key="2">
    <source>
        <dbReference type="Proteomes" id="UP000265520"/>
    </source>
</evidence>
<reference evidence="1 2" key="1">
    <citation type="journal article" date="2018" name="Front. Plant Sci.">
        <title>Red Clover (Trifolium pratense) and Zigzag Clover (T. medium) - A Picture of Genomic Similarities and Differences.</title>
        <authorList>
            <person name="Dluhosova J."/>
            <person name="Istvanek J."/>
            <person name="Nedelnik J."/>
            <person name="Repkova J."/>
        </authorList>
    </citation>
    <scope>NUCLEOTIDE SEQUENCE [LARGE SCALE GENOMIC DNA]</scope>
    <source>
        <strain evidence="2">cv. 10/8</strain>
        <tissue evidence="1">Leaf</tissue>
    </source>
</reference>
<dbReference type="EMBL" id="LXQA010793655">
    <property type="protein sequence ID" value="MCI71305.1"/>
    <property type="molecule type" value="Genomic_DNA"/>
</dbReference>
<dbReference type="Proteomes" id="UP000265520">
    <property type="component" value="Unassembled WGS sequence"/>
</dbReference>
<proteinExistence type="predicted"/>